<reference evidence="1 2" key="1">
    <citation type="submission" date="2019-11" db="EMBL/GenBank/DDBJ databases">
        <title>Type strains purchased from KCTC, JCM and DSMZ.</title>
        <authorList>
            <person name="Lu H."/>
        </authorList>
    </citation>
    <scope>NUCLEOTIDE SEQUENCE [LARGE SCALE GENOMIC DNA]</scope>
    <source>
        <strain evidence="1 2">KCTC 42409</strain>
    </source>
</reference>
<evidence type="ECO:0000313" key="1">
    <source>
        <dbReference type="EMBL" id="MTW06176.1"/>
    </source>
</evidence>
<name>A0A6L6Q9R9_9BURK</name>
<sequence>MWRKLAHALSPLCVEPDAQGRLHVRSGVLARTNGISLLAQHGFGDEIDARARKVHAWLSSHLAHPQSCSGVLTP</sequence>
<evidence type="ECO:0000313" key="2">
    <source>
        <dbReference type="Proteomes" id="UP000484015"/>
    </source>
</evidence>
<gene>
    <name evidence="1" type="ORF">GM668_29280</name>
</gene>
<dbReference type="AlphaFoldDB" id="A0A6L6Q9R9"/>
<dbReference type="OrthoDB" id="9802448at2"/>
<organism evidence="1 2">
    <name type="scientific">Pseudoduganella ginsengisoli</name>
    <dbReference type="NCBI Taxonomy" id="1462440"/>
    <lineage>
        <taxon>Bacteria</taxon>
        <taxon>Pseudomonadati</taxon>
        <taxon>Pseudomonadota</taxon>
        <taxon>Betaproteobacteria</taxon>
        <taxon>Burkholderiales</taxon>
        <taxon>Oxalobacteraceae</taxon>
        <taxon>Telluria group</taxon>
        <taxon>Pseudoduganella</taxon>
    </lineage>
</organism>
<keyword evidence="2" id="KW-1185">Reference proteome</keyword>
<dbReference type="RefSeq" id="WP_155442510.1">
    <property type="nucleotide sequence ID" value="NZ_WNLA01000040.1"/>
</dbReference>
<comment type="caution">
    <text evidence="1">The sequence shown here is derived from an EMBL/GenBank/DDBJ whole genome shotgun (WGS) entry which is preliminary data.</text>
</comment>
<protein>
    <submittedName>
        <fullName evidence="1">Uncharacterized protein</fullName>
    </submittedName>
</protein>
<proteinExistence type="predicted"/>
<accession>A0A6L6Q9R9</accession>
<dbReference type="EMBL" id="WNLA01000040">
    <property type="protein sequence ID" value="MTW06176.1"/>
    <property type="molecule type" value="Genomic_DNA"/>
</dbReference>
<dbReference type="Proteomes" id="UP000484015">
    <property type="component" value="Unassembled WGS sequence"/>
</dbReference>